<evidence type="ECO:0000256" key="9">
    <source>
        <dbReference type="ARBA" id="ARBA00023136"/>
    </source>
</evidence>
<dbReference type="NCBIfam" id="NF002011">
    <property type="entry name" value="PRK00816.1"/>
    <property type="match status" value="1"/>
</dbReference>
<name>A0ABT5L433_9ALTE</name>
<feature type="modified residue" description="FMN phosphoryl threonine" evidence="10">
    <location>
        <position position="187"/>
    </location>
</feature>
<feature type="transmembrane region" description="Helical" evidence="10">
    <location>
        <begin position="270"/>
        <end position="290"/>
    </location>
</feature>
<dbReference type="EMBL" id="JAQQXP010000001">
    <property type="protein sequence ID" value="MDC8831617.1"/>
    <property type="molecule type" value="Genomic_DNA"/>
</dbReference>
<evidence type="ECO:0000256" key="4">
    <source>
        <dbReference type="ARBA" id="ARBA00022643"/>
    </source>
</evidence>
<keyword evidence="4 10" id="KW-0288">FMN</keyword>
<dbReference type="Pfam" id="PF03116">
    <property type="entry name" value="NQR2_RnfD_RnfE"/>
    <property type="match status" value="1"/>
</dbReference>
<evidence type="ECO:0000313" key="12">
    <source>
        <dbReference type="Proteomes" id="UP001218788"/>
    </source>
</evidence>
<comment type="subunit">
    <text evidence="10">The complex is composed of six subunits: RnfA, RnfB, RnfC, RnfD, RnfE and RnfG.</text>
</comment>
<feature type="transmembrane region" description="Helical" evidence="10">
    <location>
        <begin position="326"/>
        <end position="344"/>
    </location>
</feature>
<keyword evidence="8 10" id="KW-1133">Transmembrane helix</keyword>
<evidence type="ECO:0000256" key="3">
    <source>
        <dbReference type="ARBA" id="ARBA00022630"/>
    </source>
</evidence>
<evidence type="ECO:0000256" key="10">
    <source>
        <dbReference type="HAMAP-Rule" id="MF_00462"/>
    </source>
</evidence>
<evidence type="ECO:0000256" key="5">
    <source>
        <dbReference type="ARBA" id="ARBA00022692"/>
    </source>
</evidence>
<keyword evidence="12" id="KW-1185">Reference proteome</keyword>
<keyword evidence="10" id="KW-0997">Cell inner membrane</keyword>
<comment type="subcellular location">
    <subcellularLocation>
        <location evidence="10">Cell inner membrane</location>
        <topology evidence="10">Multi-pass membrane protein</topology>
    </subcellularLocation>
</comment>
<feature type="transmembrane region" description="Helical" evidence="10">
    <location>
        <begin position="302"/>
        <end position="320"/>
    </location>
</feature>
<comment type="similarity">
    <text evidence="10">Belongs to the NqrB/RnfD family.</text>
</comment>
<dbReference type="InterPro" id="IPR011303">
    <property type="entry name" value="RnfD_bac"/>
</dbReference>
<keyword evidence="9 10" id="KW-0472">Membrane</keyword>
<accession>A0ABT5L433</accession>
<keyword evidence="1 10" id="KW-0813">Transport</keyword>
<evidence type="ECO:0000256" key="7">
    <source>
        <dbReference type="ARBA" id="ARBA00022982"/>
    </source>
</evidence>
<organism evidence="11 12">
    <name type="scientific">Alteromonas gilva</name>
    <dbReference type="NCBI Taxonomy" id="2987522"/>
    <lineage>
        <taxon>Bacteria</taxon>
        <taxon>Pseudomonadati</taxon>
        <taxon>Pseudomonadota</taxon>
        <taxon>Gammaproteobacteria</taxon>
        <taxon>Alteromonadales</taxon>
        <taxon>Alteromonadaceae</taxon>
        <taxon>Alteromonas/Salinimonas group</taxon>
        <taxon>Alteromonas</taxon>
    </lineage>
</organism>
<evidence type="ECO:0000256" key="1">
    <source>
        <dbReference type="ARBA" id="ARBA00022448"/>
    </source>
</evidence>
<dbReference type="PANTHER" id="PTHR30578">
    <property type="entry name" value="ELECTRON TRANSPORT COMPLEX PROTEIN RNFD"/>
    <property type="match status" value="1"/>
</dbReference>
<evidence type="ECO:0000256" key="8">
    <source>
        <dbReference type="ARBA" id="ARBA00022989"/>
    </source>
</evidence>
<dbReference type="EC" id="7.-.-.-" evidence="10"/>
<gene>
    <name evidence="11" type="primary">rsxD</name>
    <name evidence="10" type="synonym">rnfD</name>
    <name evidence="11" type="ORF">OIK42_12695</name>
</gene>
<evidence type="ECO:0000313" key="11">
    <source>
        <dbReference type="EMBL" id="MDC8831617.1"/>
    </source>
</evidence>
<reference evidence="11 12" key="1">
    <citation type="submission" date="2022-10" db="EMBL/GenBank/DDBJ databases">
        <title>Alteromonas sp. chi3 Genome sequencing.</title>
        <authorList>
            <person name="Park S."/>
        </authorList>
    </citation>
    <scope>NUCLEOTIDE SEQUENCE [LARGE SCALE GENOMIC DNA]</scope>
    <source>
        <strain evidence="12">chi3</strain>
    </source>
</reference>
<evidence type="ECO:0000256" key="6">
    <source>
        <dbReference type="ARBA" id="ARBA00022967"/>
    </source>
</evidence>
<comment type="cofactor">
    <cofactor evidence="10">
        <name>FMN</name>
        <dbReference type="ChEBI" id="CHEBI:58210"/>
    </cofactor>
</comment>
<keyword evidence="7 10" id="KW-0249">Electron transport</keyword>
<keyword evidence="5 10" id="KW-0812">Transmembrane</keyword>
<dbReference type="RefSeq" id="WP_273641021.1">
    <property type="nucleotide sequence ID" value="NZ_JAQQXP010000001.1"/>
</dbReference>
<sequence length="366" mass="39617">MKLAVSSSPHQHVRRTTDQVMRLVLYAMIPGVLAQVWFFGWGVFWQMLIALATALVTEAAIVALRKREIGQALGDYSAVVTALLLAVSLPPLLPWWMTVVGTFFAIAIVKQLYGGLGYNLFNPAMAAYVMLLISFPAAMSSWLPPADLARHTIGIFDALQLIVGGFDSAGYNTLQLRAGIDGVTMATPLDYVKTQIGQGYTYTEALSHSLFNDTLWSSASAGWTWVALLYAAGGLALIQLRVISWHIPLSLLAGVAVTATLLTLLDGDLYGSALFHWSNGAIMFGAFFIATDPVSASTTPRGRLIFGAAIGFWTVIIRTFGGYPDAIAFSVIIMNMAVPLIDYYTQPTVYGQHRGPKKKANQQGES</sequence>
<protein>
    <recommendedName>
        <fullName evidence="10">Ion-translocating oxidoreductase complex subunit D</fullName>
        <ecNumber evidence="10">7.-.-.-</ecNumber>
    </recommendedName>
    <alternativeName>
        <fullName evidence="10">Rnf electron transport complex subunit D</fullName>
    </alternativeName>
</protein>
<dbReference type="HAMAP" id="MF_00462">
    <property type="entry name" value="RsxD_RnfD"/>
    <property type="match status" value="1"/>
</dbReference>
<comment type="function">
    <text evidence="10">Part of a membrane-bound complex that couples electron transfer with translocation of ions across the membrane.</text>
</comment>
<feature type="transmembrane region" description="Helical" evidence="10">
    <location>
        <begin position="125"/>
        <end position="143"/>
    </location>
</feature>
<evidence type="ECO:0000256" key="2">
    <source>
        <dbReference type="ARBA" id="ARBA00022553"/>
    </source>
</evidence>
<keyword evidence="10" id="KW-1003">Cell membrane</keyword>
<comment type="caution">
    <text evidence="11">The sequence shown here is derived from an EMBL/GenBank/DDBJ whole genome shotgun (WGS) entry which is preliminary data.</text>
</comment>
<proteinExistence type="inferred from homology"/>
<dbReference type="InterPro" id="IPR004338">
    <property type="entry name" value="NqrB/RnfD"/>
</dbReference>
<keyword evidence="2 10" id="KW-0597">Phosphoprotein</keyword>
<feature type="transmembrane region" description="Helical" evidence="10">
    <location>
        <begin position="95"/>
        <end position="113"/>
    </location>
</feature>
<keyword evidence="3 10" id="KW-0285">Flavoprotein</keyword>
<feature type="transmembrane region" description="Helical" evidence="10">
    <location>
        <begin position="245"/>
        <end position="264"/>
    </location>
</feature>
<keyword evidence="6 10" id="KW-1278">Translocase</keyword>
<feature type="transmembrane region" description="Helical" evidence="10">
    <location>
        <begin position="20"/>
        <end position="38"/>
    </location>
</feature>
<feature type="transmembrane region" description="Helical" evidence="10">
    <location>
        <begin position="215"/>
        <end position="238"/>
    </location>
</feature>
<dbReference type="NCBIfam" id="TIGR01946">
    <property type="entry name" value="rnfD"/>
    <property type="match status" value="1"/>
</dbReference>
<dbReference type="Proteomes" id="UP001218788">
    <property type="component" value="Unassembled WGS sequence"/>
</dbReference>
<dbReference type="PANTHER" id="PTHR30578:SF0">
    <property type="entry name" value="ION-TRANSLOCATING OXIDOREDUCTASE COMPLEX SUBUNIT D"/>
    <property type="match status" value="1"/>
</dbReference>